<keyword evidence="4" id="KW-1185">Reference proteome</keyword>
<name>A0A1B7XCB6_9BACT</name>
<accession>A0A1B7XCB6</accession>
<feature type="transmembrane region" description="Helical" evidence="1">
    <location>
        <begin position="66"/>
        <end position="87"/>
    </location>
</feature>
<evidence type="ECO:0000313" key="3">
    <source>
        <dbReference type="EMBL" id="OBQ51516.1"/>
    </source>
</evidence>
<dbReference type="PANTHER" id="PTHR31302">
    <property type="entry name" value="TRANSMEMBRANE PROTEIN WITH METALLOPHOSPHOESTERASE DOMAIN-RELATED"/>
    <property type="match status" value="1"/>
</dbReference>
<dbReference type="Proteomes" id="UP000091979">
    <property type="component" value="Unassembled WGS sequence"/>
</dbReference>
<keyword evidence="1" id="KW-0472">Membrane</keyword>
<organism evidence="3 4">
    <name type="scientific">Halodesulfovibrio spirochaetisodalis</name>
    <dbReference type="NCBI Taxonomy" id="1560234"/>
    <lineage>
        <taxon>Bacteria</taxon>
        <taxon>Pseudomonadati</taxon>
        <taxon>Thermodesulfobacteriota</taxon>
        <taxon>Desulfovibrionia</taxon>
        <taxon>Desulfovibrionales</taxon>
        <taxon>Desulfovibrionaceae</taxon>
        <taxon>Halodesulfovibrio</taxon>
    </lineage>
</organism>
<keyword evidence="1" id="KW-0812">Transmembrane</keyword>
<protein>
    <recommendedName>
        <fullName evidence="2">Calcineurin-like phosphoesterase domain-containing protein</fullName>
    </recommendedName>
</protein>
<dbReference type="CDD" id="cd07385">
    <property type="entry name" value="MPP_YkuE_C"/>
    <property type="match status" value="1"/>
</dbReference>
<dbReference type="STRING" id="1560234.SP90_09780"/>
<reference evidence="3 4" key="1">
    <citation type="submission" date="2015-01" db="EMBL/GenBank/DDBJ databases">
        <title>Desulfovibrio sp. JC271 draft genome sequence.</title>
        <authorList>
            <person name="Shivani Y."/>
            <person name="Subhash Y."/>
            <person name="Sasikala C."/>
            <person name="Ramana C.V."/>
        </authorList>
    </citation>
    <scope>NUCLEOTIDE SEQUENCE [LARGE SCALE GENOMIC DNA]</scope>
    <source>
        <strain evidence="3 4">JC271</strain>
    </source>
</reference>
<dbReference type="GO" id="GO:0016787">
    <property type="term" value="F:hydrolase activity"/>
    <property type="evidence" value="ECO:0007669"/>
    <property type="project" value="InterPro"/>
</dbReference>
<feature type="transmembrane region" description="Helical" evidence="1">
    <location>
        <begin position="36"/>
        <end position="54"/>
    </location>
</feature>
<dbReference type="Gene3D" id="3.60.21.10">
    <property type="match status" value="1"/>
</dbReference>
<keyword evidence="1" id="KW-1133">Transmembrane helix</keyword>
<dbReference type="PATRIC" id="fig|1560234.3.peg.789"/>
<dbReference type="AlphaFoldDB" id="A0A1B7XCB6"/>
<evidence type="ECO:0000313" key="4">
    <source>
        <dbReference type="Proteomes" id="UP000091979"/>
    </source>
</evidence>
<dbReference type="InterPro" id="IPR004843">
    <property type="entry name" value="Calcineurin-like_PHP"/>
</dbReference>
<comment type="caution">
    <text evidence="3">The sequence shown here is derived from an EMBL/GenBank/DDBJ whole genome shotgun (WGS) entry which is preliminary data.</text>
</comment>
<dbReference type="RefSeq" id="WP_066855235.1">
    <property type="nucleotide sequence ID" value="NZ_JXMS01000015.1"/>
</dbReference>
<proteinExistence type="predicted"/>
<dbReference type="SUPFAM" id="SSF56300">
    <property type="entry name" value="Metallo-dependent phosphatases"/>
    <property type="match status" value="1"/>
</dbReference>
<dbReference type="InterPro" id="IPR051158">
    <property type="entry name" value="Metallophosphoesterase_sf"/>
</dbReference>
<dbReference type="PANTHER" id="PTHR31302:SF0">
    <property type="entry name" value="TRANSMEMBRANE PROTEIN WITH METALLOPHOSPHOESTERASE DOMAIN"/>
    <property type="match status" value="1"/>
</dbReference>
<gene>
    <name evidence="3" type="ORF">SP90_09780</name>
</gene>
<dbReference type="Pfam" id="PF00149">
    <property type="entry name" value="Metallophos"/>
    <property type="match status" value="1"/>
</dbReference>
<feature type="domain" description="Calcineurin-like phosphoesterase" evidence="2">
    <location>
        <begin position="160"/>
        <end position="327"/>
    </location>
</feature>
<sequence>MSLFSIVVSSVVLILWVVICWRMIMPLKARPVTKIALAGLLLLGLGMHHITRLYVHEGLPVEVPAVIRWCGYLSFGFLFLLAPFLFVKETLQLVGRLFTPKKTPVNGARRAFIHNAGNALVLATALPITAFSVAEAFQTPLIKKNILPVKELHPDLQGLTIAHISDLHVGSILDKKWLEPIVQQIETLNADIVVLTGDAIDGQVSRVGKELSVLKRLRAPLGKFFVTGNHEFYSGVDAWVGQMRELDFTVLNNEHTLVQKGNGKMLMAGVWDFHGDRIGQEYASDPFAAKADAPEHDMSLLLAHNPRNVYKAVEAQYDVQLSGHTHGGQYFPWTYAVGLFQQYVSGRYQVGGTVLYVNTGTGFWGPPMRFTVPPEITLHTLERA</sequence>
<dbReference type="EMBL" id="JXMS01000015">
    <property type="protein sequence ID" value="OBQ51516.1"/>
    <property type="molecule type" value="Genomic_DNA"/>
</dbReference>
<feature type="transmembrane region" description="Helical" evidence="1">
    <location>
        <begin position="6"/>
        <end position="24"/>
    </location>
</feature>
<dbReference type="InterPro" id="IPR029052">
    <property type="entry name" value="Metallo-depent_PP-like"/>
</dbReference>
<evidence type="ECO:0000256" key="1">
    <source>
        <dbReference type="SAM" id="Phobius"/>
    </source>
</evidence>
<evidence type="ECO:0000259" key="2">
    <source>
        <dbReference type="Pfam" id="PF00149"/>
    </source>
</evidence>